<sequence length="182" mass="20175">MAKTIKLDNLLQAIHQSVLEAQLLTEQQHLEQLHRYFEWPEDENEKNAEQAPHIHRNGGIAKTWAVEVPNLHPDAPPGSTTTIQVPLMSLIPPTAIKIKNMVVEFKVALGELVDERKEGRNLFKKNQPAPDAPSLGIDLGGVSGGGFFGKKTPLARIKIEFEAGEPAESFLRINDHLIKSII</sequence>
<dbReference type="Proteomes" id="UP000199403">
    <property type="component" value="Unassembled WGS sequence"/>
</dbReference>
<gene>
    <name evidence="1" type="ORF">SAMN05192553_108135</name>
</gene>
<accession>A0A1H7AWV6</accession>
<organism evidence="1 2">
    <name type="scientific">Cyclobacterium xiamenense</name>
    <dbReference type="NCBI Taxonomy" id="1297121"/>
    <lineage>
        <taxon>Bacteria</taxon>
        <taxon>Pseudomonadati</taxon>
        <taxon>Bacteroidota</taxon>
        <taxon>Cytophagia</taxon>
        <taxon>Cytophagales</taxon>
        <taxon>Cyclobacteriaceae</taxon>
        <taxon>Cyclobacterium</taxon>
    </lineage>
</organism>
<dbReference type="OrthoDB" id="5365529at2"/>
<protein>
    <recommendedName>
        <fullName evidence="3">DUF2589 domain-containing protein</fullName>
    </recommendedName>
</protein>
<dbReference type="Pfam" id="PF11655">
    <property type="entry name" value="DUF2589"/>
    <property type="match status" value="1"/>
</dbReference>
<dbReference type="STRING" id="1416801.SAMN05192553_108135"/>
<reference evidence="2" key="1">
    <citation type="submission" date="2016-10" db="EMBL/GenBank/DDBJ databases">
        <authorList>
            <person name="Varghese N."/>
            <person name="Submissions S."/>
        </authorList>
    </citation>
    <scope>NUCLEOTIDE SEQUENCE [LARGE SCALE GENOMIC DNA]</scope>
    <source>
        <strain evidence="2">IBRC-M 10761</strain>
    </source>
</reference>
<name>A0A1H7AWV6_9BACT</name>
<evidence type="ECO:0000313" key="1">
    <source>
        <dbReference type="EMBL" id="SEJ69104.1"/>
    </source>
</evidence>
<keyword evidence="2" id="KW-1185">Reference proteome</keyword>
<dbReference type="EMBL" id="FNZH01000008">
    <property type="protein sequence ID" value="SEJ69104.1"/>
    <property type="molecule type" value="Genomic_DNA"/>
</dbReference>
<evidence type="ECO:0000313" key="2">
    <source>
        <dbReference type="Proteomes" id="UP000199403"/>
    </source>
</evidence>
<evidence type="ECO:0008006" key="3">
    <source>
        <dbReference type="Google" id="ProtNLM"/>
    </source>
</evidence>
<dbReference type="AlphaFoldDB" id="A0A1H7AWV6"/>
<dbReference type="RefSeq" id="WP_092177912.1">
    <property type="nucleotide sequence ID" value="NZ_FNZH01000008.1"/>
</dbReference>
<proteinExistence type="predicted"/>
<dbReference type="InterPro" id="IPR024510">
    <property type="entry name" value="DUF2589"/>
</dbReference>